<reference evidence="1" key="1">
    <citation type="submission" date="2021-02" db="EMBL/GenBank/DDBJ databases">
        <title>Genome sequence of Rhodospirillales sp. strain TMPK1 isolated from soil.</title>
        <authorList>
            <person name="Nakai R."/>
            <person name="Kusada H."/>
            <person name="Tamaki H."/>
        </authorList>
    </citation>
    <scope>NUCLEOTIDE SEQUENCE</scope>
    <source>
        <strain evidence="1">TMPK1</strain>
    </source>
</reference>
<gene>
    <name evidence="1" type="ORF">TMPK1_28810</name>
</gene>
<dbReference type="Gene3D" id="1.10.1660.10">
    <property type="match status" value="1"/>
</dbReference>
<comment type="caution">
    <text evidence="1">The sequence shown here is derived from an EMBL/GenBank/DDBJ whole genome shotgun (WGS) entry which is preliminary data.</text>
</comment>
<dbReference type="RefSeq" id="WP_420243790.1">
    <property type="nucleotide sequence ID" value="NZ_BOPV01000001.1"/>
</dbReference>
<keyword evidence="2" id="KW-1185">Reference proteome</keyword>
<name>A0A8S8XD64_9PROT</name>
<evidence type="ECO:0000313" key="2">
    <source>
        <dbReference type="Proteomes" id="UP000681075"/>
    </source>
</evidence>
<evidence type="ECO:0000313" key="1">
    <source>
        <dbReference type="EMBL" id="GIL40644.1"/>
    </source>
</evidence>
<accession>A0A8S8XD64</accession>
<proteinExistence type="predicted"/>
<sequence length="102" mass="11838">MIAIEMVLEQVRGLDRRQLENFIAQGWVRPENDQFDEIDVARVRLIVELRNEMAVEDDTIPLVLSLLDDLYDTRRRLRNLLNAVAAQPEPVRAAIRAQLNDD</sequence>
<protein>
    <recommendedName>
        <fullName evidence="3">Chaperone modulatory protein CbpM</fullName>
    </recommendedName>
</protein>
<evidence type="ECO:0008006" key="3">
    <source>
        <dbReference type="Google" id="ProtNLM"/>
    </source>
</evidence>
<dbReference type="Proteomes" id="UP000681075">
    <property type="component" value="Unassembled WGS sequence"/>
</dbReference>
<organism evidence="1 2">
    <name type="scientific">Roseiterribacter gracilis</name>
    <dbReference type="NCBI Taxonomy" id="2812848"/>
    <lineage>
        <taxon>Bacteria</taxon>
        <taxon>Pseudomonadati</taxon>
        <taxon>Pseudomonadota</taxon>
        <taxon>Alphaproteobacteria</taxon>
        <taxon>Rhodospirillales</taxon>
        <taxon>Roseiterribacteraceae</taxon>
        <taxon>Roseiterribacter</taxon>
    </lineage>
</organism>
<dbReference type="EMBL" id="BOPV01000001">
    <property type="protein sequence ID" value="GIL40644.1"/>
    <property type="molecule type" value="Genomic_DNA"/>
</dbReference>
<dbReference type="AlphaFoldDB" id="A0A8S8XD64"/>